<keyword evidence="7 11" id="KW-0418">Kinase</keyword>
<evidence type="ECO:0000256" key="8">
    <source>
        <dbReference type="ARBA" id="ARBA00022840"/>
    </source>
</evidence>
<reference evidence="12 13" key="1">
    <citation type="submission" date="2018-12" db="EMBL/GenBank/DDBJ databases">
        <title>Legionella sp,whole genome shotgun sequence.</title>
        <authorList>
            <person name="Wu H."/>
        </authorList>
    </citation>
    <scope>NUCLEOTIDE SEQUENCE [LARGE SCALE GENOMIC DNA]</scope>
    <source>
        <strain evidence="13">km714</strain>
    </source>
</reference>
<gene>
    <name evidence="11" type="primary">thiM</name>
    <name evidence="12" type="ORF">EKM59_08075</name>
</gene>
<organism evidence="12 13">
    <name type="scientific">Legionella septentrionalis</name>
    <dbReference type="NCBI Taxonomy" id="2498109"/>
    <lineage>
        <taxon>Bacteria</taxon>
        <taxon>Pseudomonadati</taxon>
        <taxon>Pseudomonadota</taxon>
        <taxon>Gammaproteobacteria</taxon>
        <taxon>Legionellales</taxon>
        <taxon>Legionellaceae</taxon>
        <taxon>Legionella</taxon>
    </lineage>
</organism>
<keyword evidence="8 11" id="KW-0067">ATP-binding</keyword>
<dbReference type="PIRSF" id="PIRSF000513">
    <property type="entry name" value="Thz_kinase"/>
    <property type="match status" value="1"/>
</dbReference>
<feature type="binding site" evidence="11">
    <location>
        <position position="166"/>
    </location>
    <ligand>
        <name>ATP</name>
        <dbReference type="ChEBI" id="CHEBI:30616"/>
    </ligand>
</feature>
<keyword evidence="6 11" id="KW-0547">Nucleotide-binding</keyword>
<dbReference type="GO" id="GO:0004417">
    <property type="term" value="F:hydroxyethylthiazole kinase activity"/>
    <property type="evidence" value="ECO:0007669"/>
    <property type="project" value="UniProtKB-UniRule"/>
</dbReference>
<dbReference type="EC" id="2.7.1.50" evidence="11"/>
<evidence type="ECO:0000256" key="4">
    <source>
        <dbReference type="ARBA" id="ARBA00022679"/>
    </source>
</evidence>
<dbReference type="SUPFAM" id="SSF53613">
    <property type="entry name" value="Ribokinase-like"/>
    <property type="match status" value="1"/>
</dbReference>
<evidence type="ECO:0000256" key="7">
    <source>
        <dbReference type="ARBA" id="ARBA00022777"/>
    </source>
</evidence>
<keyword evidence="13" id="KW-1185">Reference proteome</keyword>
<name>A0A3S0VMQ7_9GAMM</name>
<dbReference type="UniPathway" id="UPA00060">
    <property type="reaction ID" value="UER00139"/>
</dbReference>
<keyword evidence="5 11" id="KW-0479">Metal-binding</keyword>
<dbReference type="PRINTS" id="PR01099">
    <property type="entry name" value="HYETHTZKNASE"/>
</dbReference>
<dbReference type="HAMAP" id="MF_00228">
    <property type="entry name" value="Thz_kinase"/>
    <property type="match status" value="1"/>
</dbReference>
<evidence type="ECO:0000256" key="3">
    <source>
        <dbReference type="ARBA" id="ARBA00004868"/>
    </source>
</evidence>
<evidence type="ECO:0000256" key="5">
    <source>
        <dbReference type="ARBA" id="ARBA00022723"/>
    </source>
</evidence>
<comment type="similarity">
    <text evidence="11">Belongs to the Thz kinase family.</text>
</comment>
<accession>A0A3S0VMQ7</accession>
<dbReference type="GO" id="GO:0000287">
    <property type="term" value="F:magnesium ion binding"/>
    <property type="evidence" value="ECO:0007669"/>
    <property type="project" value="UniProtKB-UniRule"/>
</dbReference>
<dbReference type="Gene3D" id="3.40.1190.20">
    <property type="match status" value="1"/>
</dbReference>
<evidence type="ECO:0000256" key="1">
    <source>
        <dbReference type="ARBA" id="ARBA00001771"/>
    </source>
</evidence>
<dbReference type="Pfam" id="PF02110">
    <property type="entry name" value="HK"/>
    <property type="match status" value="1"/>
</dbReference>
<evidence type="ECO:0000313" key="13">
    <source>
        <dbReference type="Proteomes" id="UP000288012"/>
    </source>
</evidence>
<dbReference type="RefSeq" id="WP_127111387.1">
    <property type="nucleotide sequence ID" value="NZ_RZGR01000023.1"/>
</dbReference>
<dbReference type="NCBIfam" id="TIGR00694">
    <property type="entry name" value="thiM"/>
    <property type="match status" value="1"/>
</dbReference>
<protein>
    <recommendedName>
        <fullName evidence="11">Hydroxyethylthiazole kinase</fullName>
        <ecNumber evidence="11">2.7.1.50</ecNumber>
    </recommendedName>
    <alternativeName>
        <fullName evidence="11">4-methyl-5-beta-hydroxyethylthiazole kinase</fullName>
        <shortName evidence="11">TH kinase</shortName>
        <shortName evidence="11">Thz kinase</shortName>
    </alternativeName>
</protein>
<dbReference type="GO" id="GO:0005524">
    <property type="term" value="F:ATP binding"/>
    <property type="evidence" value="ECO:0007669"/>
    <property type="project" value="UniProtKB-UniRule"/>
</dbReference>
<dbReference type="AlphaFoldDB" id="A0A3S0VMQ7"/>
<evidence type="ECO:0000256" key="2">
    <source>
        <dbReference type="ARBA" id="ARBA00001946"/>
    </source>
</evidence>
<evidence type="ECO:0000313" key="12">
    <source>
        <dbReference type="EMBL" id="RUQ85007.1"/>
    </source>
</evidence>
<comment type="cofactor">
    <cofactor evidence="2 11">
        <name>Mg(2+)</name>
        <dbReference type="ChEBI" id="CHEBI:18420"/>
    </cofactor>
</comment>
<comment type="pathway">
    <text evidence="3 11">Cofactor biosynthesis; thiamine diphosphate biosynthesis; 4-methyl-5-(2-phosphoethyl)-thiazole from 5-(2-hydroxyethyl)-4-methylthiazole: step 1/1.</text>
</comment>
<feature type="binding site" evidence="11">
    <location>
        <position position="44"/>
    </location>
    <ligand>
        <name>substrate</name>
    </ligand>
</feature>
<feature type="binding site" evidence="11">
    <location>
        <position position="193"/>
    </location>
    <ligand>
        <name>substrate</name>
    </ligand>
</feature>
<sequence>MTSDENCLISQVQNKNPLILNITNYVSMEFVANGLLCMGASPVMSHSLEDASALAHFAAAVVINIGTLDADFMELADSICQAATQKNIPLVLDPVGAGATAARTTACWQLLDSYPFAVIRGNASEIKALAGRQGLTKGVDSTEDSRTALVAAQQLARQKNLVVVASGATDLIVHPGAQQLIEGGSALMPLVTGSGCLFTAVVAAFCAVHSDYFAAAVAAARFYGRCGELAARTAPGPGSFKMQFLDHLYQVAQGEAS</sequence>
<keyword evidence="4 11" id="KW-0808">Transferase</keyword>
<dbReference type="CDD" id="cd01170">
    <property type="entry name" value="THZ_kinase"/>
    <property type="match status" value="1"/>
</dbReference>
<dbReference type="Proteomes" id="UP000288012">
    <property type="component" value="Unassembled WGS sequence"/>
</dbReference>
<evidence type="ECO:0000256" key="6">
    <source>
        <dbReference type="ARBA" id="ARBA00022741"/>
    </source>
</evidence>
<dbReference type="InterPro" id="IPR029056">
    <property type="entry name" value="Ribokinase-like"/>
</dbReference>
<dbReference type="InterPro" id="IPR000417">
    <property type="entry name" value="Hyethyz_kinase"/>
</dbReference>
<comment type="caution">
    <text evidence="12">The sequence shown here is derived from an EMBL/GenBank/DDBJ whole genome shotgun (WGS) entry which is preliminary data.</text>
</comment>
<evidence type="ECO:0000256" key="9">
    <source>
        <dbReference type="ARBA" id="ARBA00022842"/>
    </source>
</evidence>
<dbReference type="GO" id="GO:0009228">
    <property type="term" value="P:thiamine biosynthetic process"/>
    <property type="evidence" value="ECO:0007669"/>
    <property type="project" value="UniProtKB-KW"/>
</dbReference>
<keyword evidence="10 11" id="KW-0784">Thiamine biosynthesis</keyword>
<proteinExistence type="inferred from homology"/>
<feature type="binding site" evidence="11">
    <location>
        <position position="120"/>
    </location>
    <ligand>
        <name>ATP</name>
        <dbReference type="ChEBI" id="CHEBI:30616"/>
    </ligand>
</feature>
<comment type="catalytic activity">
    <reaction evidence="1 11">
        <text>5-(2-hydroxyethyl)-4-methylthiazole + ATP = 4-methyl-5-(2-phosphooxyethyl)-thiazole + ADP + H(+)</text>
        <dbReference type="Rhea" id="RHEA:24212"/>
        <dbReference type="ChEBI" id="CHEBI:15378"/>
        <dbReference type="ChEBI" id="CHEBI:17957"/>
        <dbReference type="ChEBI" id="CHEBI:30616"/>
        <dbReference type="ChEBI" id="CHEBI:58296"/>
        <dbReference type="ChEBI" id="CHEBI:456216"/>
        <dbReference type="EC" id="2.7.1.50"/>
    </reaction>
</comment>
<keyword evidence="9 11" id="KW-0460">Magnesium</keyword>
<evidence type="ECO:0000256" key="11">
    <source>
        <dbReference type="HAMAP-Rule" id="MF_00228"/>
    </source>
</evidence>
<evidence type="ECO:0000256" key="10">
    <source>
        <dbReference type="ARBA" id="ARBA00022977"/>
    </source>
</evidence>
<dbReference type="NCBIfam" id="NF006830">
    <property type="entry name" value="PRK09355.1"/>
    <property type="match status" value="1"/>
</dbReference>
<dbReference type="EMBL" id="RZGR01000023">
    <property type="protein sequence ID" value="RUQ85007.1"/>
    <property type="molecule type" value="Genomic_DNA"/>
</dbReference>
<comment type="function">
    <text evidence="11">Catalyzes the phosphorylation of the hydroxyl group of 4-methyl-5-beta-hydroxyethylthiazole (THZ).</text>
</comment>
<dbReference type="GO" id="GO:0009229">
    <property type="term" value="P:thiamine diphosphate biosynthetic process"/>
    <property type="evidence" value="ECO:0007669"/>
    <property type="project" value="UniProtKB-UniRule"/>
</dbReference>